<keyword evidence="5" id="KW-1185">Reference proteome</keyword>
<comment type="caution">
    <text evidence="4">The sequence shown here is derived from an EMBL/GenBank/DDBJ whole genome shotgun (WGS) entry which is preliminary data.</text>
</comment>
<keyword evidence="1" id="KW-0547">Nucleotide-binding</keyword>
<evidence type="ECO:0000313" key="5">
    <source>
        <dbReference type="Proteomes" id="UP001596106"/>
    </source>
</evidence>
<proteinExistence type="inferred from homology"/>
<organism evidence="4 5">
    <name type="scientific">Larkinella bovis</name>
    <dbReference type="NCBI Taxonomy" id="683041"/>
    <lineage>
        <taxon>Bacteria</taxon>
        <taxon>Pseudomonadati</taxon>
        <taxon>Bacteroidota</taxon>
        <taxon>Cytophagia</taxon>
        <taxon>Cytophagales</taxon>
        <taxon>Spirosomataceae</taxon>
        <taxon>Larkinella</taxon>
    </lineage>
</organism>
<comment type="similarity">
    <text evidence="2">Belongs to the MoaD family.</text>
</comment>
<dbReference type="PANTHER" id="PTHR33359">
    <property type="entry name" value="MOLYBDOPTERIN SYNTHASE SULFUR CARRIER SUBUNIT"/>
    <property type="match status" value="1"/>
</dbReference>
<dbReference type="CDD" id="cd00754">
    <property type="entry name" value="Ubl_MoaD"/>
    <property type="match status" value="1"/>
</dbReference>
<dbReference type="InterPro" id="IPR012675">
    <property type="entry name" value="Beta-grasp_dom_sf"/>
</dbReference>
<reference evidence="5" key="1">
    <citation type="journal article" date="2019" name="Int. J. Syst. Evol. Microbiol.">
        <title>The Global Catalogue of Microorganisms (GCM) 10K type strain sequencing project: providing services to taxonomists for standard genome sequencing and annotation.</title>
        <authorList>
            <consortium name="The Broad Institute Genomics Platform"/>
            <consortium name="The Broad Institute Genome Sequencing Center for Infectious Disease"/>
            <person name="Wu L."/>
            <person name="Ma J."/>
        </authorList>
    </citation>
    <scope>NUCLEOTIDE SEQUENCE [LARGE SCALE GENOMIC DNA]</scope>
    <source>
        <strain evidence="5">CCUG 55250</strain>
    </source>
</reference>
<evidence type="ECO:0000256" key="1">
    <source>
        <dbReference type="ARBA" id="ARBA00022741"/>
    </source>
</evidence>
<gene>
    <name evidence="4" type="ORF">ACFPMF_17005</name>
</gene>
<dbReference type="InterPro" id="IPR016155">
    <property type="entry name" value="Mopterin_synth/thiamin_S_b"/>
</dbReference>
<name>A0ABW0IIR8_9BACT</name>
<evidence type="ECO:0000313" key="4">
    <source>
        <dbReference type="EMBL" id="MFC5411022.1"/>
    </source>
</evidence>
<dbReference type="EMBL" id="JBHSMA010000005">
    <property type="protein sequence ID" value="MFC5411022.1"/>
    <property type="molecule type" value="Genomic_DNA"/>
</dbReference>
<sequence>MSNRVSVQLFGITREIVGASALTLDLPPSGQVNELLTQLKTQYPALNGLRSLLVAVNGEYAEASQPLHPNDEIALIPPVSGG</sequence>
<evidence type="ECO:0000256" key="2">
    <source>
        <dbReference type="ARBA" id="ARBA00024200"/>
    </source>
</evidence>
<accession>A0ABW0IIR8</accession>
<dbReference type="InterPro" id="IPR003749">
    <property type="entry name" value="ThiS/MoaD-like"/>
</dbReference>
<protein>
    <recommendedName>
        <fullName evidence="3">Molybdopterin synthase sulfur carrier subunit</fullName>
    </recommendedName>
</protein>
<dbReference type="RefSeq" id="WP_379847425.1">
    <property type="nucleotide sequence ID" value="NZ_JBHSMA010000005.1"/>
</dbReference>
<dbReference type="InterPro" id="IPR044672">
    <property type="entry name" value="MOCS2A"/>
</dbReference>
<dbReference type="Gene3D" id="3.10.20.30">
    <property type="match status" value="1"/>
</dbReference>
<dbReference type="Pfam" id="PF02597">
    <property type="entry name" value="ThiS"/>
    <property type="match status" value="1"/>
</dbReference>
<evidence type="ECO:0000256" key="3">
    <source>
        <dbReference type="ARBA" id="ARBA00024247"/>
    </source>
</evidence>
<dbReference type="PANTHER" id="PTHR33359:SF1">
    <property type="entry name" value="MOLYBDOPTERIN SYNTHASE SULFUR CARRIER SUBUNIT"/>
    <property type="match status" value="1"/>
</dbReference>
<dbReference type="Proteomes" id="UP001596106">
    <property type="component" value="Unassembled WGS sequence"/>
</dbReference>
<dbReference type="SUPFAM" id="SSF54285">
    <property type="entry name" value="MoaD/ThiS"/>
    <property type="match status" value="1"/>
</dbReference>